<dbReference type="Gene3D" id="1.10.10.10">
    <property type="entry name" value="Winged helix-like DNA-binding domain superfamily/Winged helix DNA-binding domain"/>
    <property type="match status" value="1"/>
</dbReference>
<keyword evidence="7" id="KW-1185">Reference proteome</keyword>
<dbReference type="Pfam" id="PF03466">
    <property type="entry name" value="LysR_substrate"/>
    <property type="match status" value="1"/>
</dbReference>
<dbReference type="GO" id="GO:0000976">
    <property type="term" value="F:transcription cis-regulatory region binding"/>
    <property type="evidence" value="ECO:0007669"/>
    <property type="project" value="TreeGrafter"/>
</dbReference>
<dbReference type="EMBL" id="WPHG01000003">
    <property type="protein sequence ID" value="MVA98140.1"/>
    <property type="molecule type" value="Genomic_DNA"/>
</dbReference>
<dbReference type="PANTHER" id="PTHR30126:SF91">
    <property type="entry name" value="LYSR FAMILY TRANSCRIPTIONAL REGULATOR"/>
    <property type="match status" value="1"/>
</dbReference>
<evidence type="ECO:0000313" key="6">
    <source>
        <dbReference type="EMBL" id="MVA98140.1"/>
    </source>
</evidence>
<dbReference type="RefSeq" id="WP_156713110.1">
    <property type="nucleotide sequence ID" value="NZ_WPHG01000003.1"/>
</dbReference>
<comment type="caution">
    <text evidence="6">The sequence shown here is derived from an EMBL/GenBank/DDBJ whole genome shotgun (WGS) entry which is preliminary data.</text>
</comment>
<evidence type="ECO:0000256" key="1">
    <source>
        <dbReference type="ARBA" id="ARBA00009437"/>
    </source>
</evidence>
<dbReference type="InterPro" id="IPR000847">
    <property type="entry name" value="LysR_HTH_N"/>
</dbReference>
<organism evidence="6 7">
    <name type="scientific">Nitratireductor arenosus</name>
    <dbReference type="NCBI Taxonomy" id="2682096"/>
    <lineage>
        <taxon>Bacteria</taxon>
        <taxon>Pseudomonadati</taxon>
        <taxon>Pseudomonadota</taxon>
        <taxon>Alphaproteobacteria</taxon>
        <taxon>Hyphomicrobiales</taxon>
        <taxon>Phyllobacteriaceae</taxon>
        <taxon>Nitratireductor</taxon>
    </lineage>
</organism>
<dbReference type="Gene3D" id="3.40.190.290">
    <property type="match status" value="1"/>
</dbReference>
<comment type="similarity">
    <text evidence="1">Belongs to the LysR transcriptional regulatory family.</text>
</comment>
<dbReference type="GO" id="GO:0003700">
    <property type="term" value="F:DNA-binding transcription factor activity"/>
    <property type="evidence" value="ECO:0007669"/>
    <property type="project" value="InterPro"/>
</dbReference>
<dbReference type="Pfam" id="PF00126">
    <property type="entry name" value="HTH_1"/>
    <property type="match status" value="1"/>
</dbReference>
<sequence length="312" mass="33108">MEAHPTLDQLEVFVAVAETGGFSAAARRLNRSQSVVSYAIANLEAQLEVRLFERAGTRLPSLTEAGAVLLEDARRILTGLEGMRARASGLKSGLEPELVLAVDATVPTQALARVLGAFGETFPTVGVRLNVGALGMVHDQIVRQEATLGIAGGTVTSVDAQMVRVGVGATSMVPVAAPSHPLARAAPPVPIELVREQTQLVITDPTDYTRGRNFGVLSFRNWRMTDMGVKHALILAGLGWGGLPISTVRADLDAGRLVRLSIDAYPERAFTLVALHHVSRMPGPATAWMIDRFRLELAACSAVEPLSPASAV</sequence>
<dbReference type="Proteomes" id="UP000463224">
    <property type="component" value="Unassembled WGS sequence"/>
</dbReference>
<keyword evidence="4" id="KW-0804">Transcription</keyword>
<dbReference type="InterPro" id="IPR036390">
    <property type="entry name" value="WH_DNA-bd_sf"/>
</dbReference>
<dbReference type="PANTHER" id="PTHR30126">
    <property type="entry name" value="HTH-TYPE TRANSCRIPTIONAL REGULATOR"/>
    <property type="match status" value="1"/>
</dbReference>
<dbReference type="PRINTS" id="PR00039">
    <property type="entry name" value="HTHLYSR"/>
</dbReference>
<keyword evidence="2" id="KW-0805">Transcription regulation</keyword>
<protein>
    <submittedName>
        <fullName evidence="6">LysR family transcriptional regulator</fullName>
    </submittedName>
</protein>
<dbReference type="FunFam" id="1.10.10.10:FF:000001">
    <property type="entry name" value="LysR family transcriptional regulator"/>
    <property type="match status" value="1"/>
</dbReference>
<name>A0A844QJK4_9HYPH</name>
<feature type="domain" description="HTH lysR-type" evidence="5">
    <location>
        <begin position="5"/>
        <end position="61"/>
    </location>
</feature>
<accession>A0A844QJK4</accession>
<dbReference type="InterPro" id="IPR036388">
    <property type="entry name" value="WH-like_DNA-bd_sf"/>
</dbReference>
<dbReference type="SUPFAM" id="SSF46785">
    <property type="entry name" value="Winged helix' DNA-binding domain"/>
    <property type="match status" value="1"/>
</dbReference>
<dbReference type="SUPFAM" id="SSF53850">
    <property type="entry name" value="Periplasmic binding protein-like II"/>
    <property type="match status" value="1"/>
</dbReference>
<dbReference type="InterPro" id="IPR005119">
    <property type="entry name" value="LysR_subst-bd"/>
</dbReference>
<evidence type="ECO:0000313" key="7">
    <source>
        <dbReference type="Proteomes" id="UP000463224"/>
    </source>
</evidence>
<proteinExistence type="inferred from homology"/>
<evidence type="ECO:0000256" key="3">
    <source>
        <dbReference type="ARBA" id="ARBA00023125"/>
    </source>
</evidence>
<gene>
    <name evidence="6" type="ORF">GN330_12895</name>
</gene>
<dbReference type="PROSITE" id="PS50931">
    <property type="entry name" value="HTH_LYSR"/>
    <property type="match status" value="1"/>
</dbReference>
<reference evidence="6 7" key="1">
    <citation type="submission" date="2019-12" db="EMBL/GenBank/DDBJ databases">
        <title>Nitratireductor arenosus sp. nov., Isolated from sea sand, Jeju island, South Korea.</title>
        <authorList>
            <person name="Kim W."/>
        </authorList>
    </citation>
    <scope>NUCLEOTIDE SEQUENCE [LARGE SCALE GENOMIC DNA]</scope>
    <source>
        <strain evidence="6 7">CAU 1489</strain>
    </source>
</reference>
<keyword evidence="3" id="KW-0238">DNA-binding</keyword>
<dbReference type="AlphaFoldDB" id="A0A844QJK4"/>
<evidence type="ECO:0000259" key="5">
    <source>
        <dbReference type="PROSITE" id="PS50931"/>
    </source>
</evidence>
<evidence type="ECO:0000256" key="4">
    <source>
        <dbReference type="ARBA" id="ARBA00023163"/>
    </source>
</evidence>
<evidence type="ECO:0000256" key="2">
    <source>
        <dbReference type="ARBA" id="ARBA00023015"/>
    </source>
</evidence>